<protein>
    <submittedName>
        <fullName evidence="1">Uncharacterized protein</fullName>
    </submittedName>
</protein>
<accession>A0A501W5F4</accession>
<evidence type="ECO:0000313" key="2">
    <source>
        <dbReference type="Proteomes" id="UP000316727"/>
    </source>
</evidence>
<sequence length="184" mass="20311">MALPLKHIYPVCGSNLGGLSVIRVIPVANVVAIPDSIGGIIQQPLQLLDDTNYADIFFPIGEGSYEEPQAEDEHGTFFKQKLKTFIPKDGPEFYDIYAALTGIKAIALYQDNNGFTKVVGSKDFPLSFSTDLNTGRRTRDTNGTDLVLSGDSDIRAPFYLHAEIIPDNTRKRFSAGFTFGFRRT</sequence>
<dbReference type="Proteomes" id="UP000316727">
    <property type="component" value="Unassembled WGS sequence"/>
</dbReference>
<keyword evidence="2" id="KW-1185">Reference proteome</keyword>
<dbReference type="OrthoDB" id="893722at2"/>
<proteinExistence type="predicted"/>
<evidence type="ECO:0000313" key="1">
    <source>
        <dbReference type="EMBL" id="TPE43962.1"/>
    </source>
</evidence>
<organism evidence="1 2">
    <name type="scientific">Pontibacter mangrovi</name>
    <dbReference type="NCBI Taxonomy" id="2589816"/>
    <lineage>
        <taxon>Bacteria</taxon>
        <taxon>Pseudomonadati</taxon>
        <taxon>Bacteroidota</taxon>
        <taxon>Cytophagia</taxon>
        <taxon>Cytophagales</taxon>
        <taxon>Hymenobacteraceae</taxon>
        <taxon>Pontibacter</taxon>
    </lineage>
</organism>
<name>A0A501W5F4_9BACT</name>
<comment type="caution">
    <text evidence="1">The sequence shown here is derived from an EMBL/GenBank/DDBJ whole genome shotgun (WGS) entry which is preliminary data.</text>
</comment>
<reference evidence="1 2" key="1">
    <citation type="submission" date="2019-06" db="EMBL/GenBank/DDBJ databases">
        <title>A novel bacterium of genus Pontibacter, isolated from marine sediment.</title>
        <authorList>
            <person name="Huang H."/>
            <person name="Mo K."/>
            <person name="Hu Y."/>
        </authorList>
    </citation>
    <scope>NUCLEOTIDE SEQUENCE [LARGE SCALE GENOMIC DNA]</scope>
    <source>
        <strain evidence="1 2">HB172049</strain>
    </source>
</reference>
<dbReference type="RefSeq" id="WP_140621585.1">
    <property type="nucleotide sequence ID" value="NZ_VFRQ01000005.1"/>
</dbReference>
<dbReference type="EMBL" id="VFRQ01000005">
    <property type="protein sequence ID" value="TPE43962.1"/>
    <property type="molecule type" value="Genomic_DNA"/>
</dbReference>
<dbReference type="AlphaFoldDB" id="A0A501W5F4"/>
<gene>
    <name evidence="1" type="ORF">FJM65_11090</name>
</gene>